<proteinExistence type="inferred from homology"/>
<dbReference type="Pfam" id="PF03283">
    <property type="entry name" value="PAE"/>
    <property type="match status" value="1"/>
</dbReference>
<evidence type="ECO:0000313" key="2">
    <source>
        <dbReference type="EMBL" id="CAH3112620.1"/>
    </source>
</evidence>
<dbReference type="GO" id="GO:0016787">
    <property type="term" value="F:hydrolase activity"/>
    <property type="evidence" value="ECO:0007669"/>
    <property type="project" value="InterPro"/>
</dbReference>
<sequence>MSAIVHADYIRRWLRRETKASFRVLADAGLFIDVPSLNGSETIRSVFRQAYKLHNSSSGLNEDCIHAQKRKKRWRCFFAQYSLPFVKSRLFVVNSLYDSWQLAYASNVPCIFDIESCTSDEYSYVMNFGKKTKQALRSILDSKSKGVLADSCFVHSQCSQNHPWMNIQWTSANHVKRMLPHFLHLPFQALECFLGNVEPIDDVVGNGKKWSPDAISTFKSLTEDKVLIAHILSKAWNQTIYVDLFDTEGEEIHINKVLIERGLAKETDHTVSNPWNIEASFKFNPHMTFGLPG</sequence>
<organism evidence="2 3">
    <name type="scientific">Pocillopora meandrina</name>
    <dbReference type="NCBI Taxonomy" id="46732"/>
    <lineage>
        <taxon>Eukaryota</taxon>
        <taxon>Metazoa</taxon>
        <taxon>Cnidaria</taxon>
        <taxon>Anthozoa</taxon>
        <taxon>Hexacorallia</taxon>
        <taxon>Scleractinia</taxon>
        <taxon>Astrocoeniina</taxon>
        <taxon>Pocilloporidae</taxon>
        <taxon>Pocillopora</taxon>
    </lineage>
</organism>
<dbReference type="PANTHER" id="PTHR21562">
    <property type="entry name" value="NOTUM-RELATED"/>
    <property type="match status" value="1"/>
</dbReference>
<dbReference type="InterPro" id="IPR035437">
    <property type="entry name" value="SNase_OB-fold_sf"/>
</dbReference>
<comment type="similarity">
    <text evidence="1">Belongs to the pectinacetylesterase family. Notum subfamily.</text>
</comment>
<accession>A0AAU9WFI2</accession>
<dbReference type="Gene3D" id="2.40.50.90">
    <property type="match status" value="1"/>
</dbReference>
<dbReference type="InterPro" id="IPR004963">
    <property type="entry name" value="PAE/NOTUM"/>
</dbReference>
<evidence type="ECO:0000313" key="3">
    <source>
        <dbReference type="Proteomes" id="UP001159428"/>
    </source>
</evidence>
<evidence type="ECO:0000256" key="1">
    <source>
        <dbReference type="ARBA" id="ARBA00010213"/>
    </source>
</evidence>
<dbReference type="Proteomes" id="UP001159428">
    <property type="component" value="Unassembled WGS sequence"/>
</dbReference>
<name>A0AAU9WFI2_9CNID</name>
<reference evidence="2 3" key="1">
    <citation type="submission" date="2022-05" db="EMBL/GenBank/DDBJ databases">
        <authorList>
            <consortium name="Genoscope - CEA"/>
            <person name="William W."/>
        </authorList>
    </citation>
    <scope>NUCLEOTIDE SEQUENCE [LARGE SCALE GENOMIC DNA]</scope>
</reference>
<gene>
    <name evidence="2" type="ORF">PMEA_00004579</name>
</gene>
<comment type="caution">
    <text evidence="2">The sequence shown here is derived from an EMBL/GenBank/DDBJ whole genome shotgun (WGS) entry which is preliminary data.</text>
</comment>
<dbReference type="EMBL" id="CALNXJ010000013">
    <property type="protein sequence ID" value="CAH3112620.1"/>
    <property type="molecule type" value="Genomic_DNA"/>
</dbReference>
<keyword evidence="3" id="KW-1185">Reference proteome</keyword>
<protein>
    <submittedName>
        <fullName evidence="2">Uncharacterized protein</fullName>
    </submittedName>
</protein>
<dbReference type="AlphaFoldDB" id="A0AAU9WFI2"/>